<dbReference type="CDD" id="cd22157">
    <property type="entry name" value="F-box_AtFBW1-like"/>
    <property type="match status" value="1"/>
</dbReference>
<sequence length="385" mass="44600">MGNMGSSEKTPPLANIPDDIIHSCILPRLPVKSLLRFKCVSKSWQTLISSPDFIRLHNRHAHSSDTNRLIIFTYQSSTYFHIYNLDSPLDRPSILRYPKTETLNSSVVATIVASCEFFLLILVKPFRDSCKLFLTNPSTRSYHEIPRQNSPLNFIFVKFGLYHDKANDDYKIIRIISVSDNEDNRSGCTWETMIYSFKTNSWRLVERKLKPSTFYNVKLNAFVVNNLLHILLTTINHGNENVRIGCFDIQAEQWTNDIPLPDYSMYKYRLLVLDGSLCVLGNEGFRTGAYSVWVMKDGWVKLMSMDINYVFYEYYPITYRTGSRHELLCKRGGYYGLYWYNPRDKVATYAASNEIAGAESRYRLEHVCIGSLVTFANKLQLPKTR</sequence>
<evidence type="ECO:0000313" key="2">
    <source>
        <dbReference type="EMBL" id="KAK9699577.1"/>
    </source>
</evidence>
<organism evidence="2 3">
    <name type="scientific">Saponaria officinalis</name>
    <name type="common">Common soapwort</name>
    <name type="synonym">Lychnis saponaria</name>
    <dbReference type="NCBI Taxonomy" id="3572"/>
    <lineage>
        <taxon>Eukaryota</taxon>
        <taxon>Viridiplantae</taxon>
        <taxon>Streptophyta</taxon>
        <taxon>Embryophyta</taxon>
        <taxon>Tracheophyta</taxon>
        <taxon>Spermatophyta</taxon>
        <taxon>Magnoliopsida</taxon>
        <taxon>eudicotyledons</taxon>
        <taxon>Gunneridae</taxon>
        <taxon>Pentapetalae</taxon>
        <taxon>Caryophyllales</taxon>
        <taxon>Caryophyllaceae</taxon>
        <taxon>Caryophylleae</taxon>
        <taxon>Saponaria</taxon>
    </lineage>
</organism>
<dbReference type="InterPro" id="IPR036047">
    <property type="entry name" value="F-box-like_dom_sf"/>
</dbReference>
<feature type="domain" description="F-box" evidence="1">
    <location>
        <begin position="16"/>
        <end position="57"/>
    </location>
</feature>
<dbReference type="InterPro" id="IPR050796">
    <property type="entry name" value="SCF_F-box_component"/>
</dbReference>
<dbReference type="SUPFAM" id="SSF81383">
    <property type="entry name" value="F-box domain"/>
    <property type="match status" value="1"/>
</dbReference>
<evidence type="ECO:0000259" key="1">
    <source>
        <dbReference type="SMART" id="SM00256"/>
    </source>
</evidence>
<dbReference type="AlphaFoldDB" id="A0AAW1J902"/>
<gene>
    <name evidence="2" type="ORF">RND81_08G182600</name>
</gene>
<dbReference type="PANTHER" id="PTHR31672">
    <property type="entry name" value="BNACNNG10540D PROTEIN"/>
    <property type="match status" value="1"/>
</dbReference>
<evidence type="ECO:0000313" key="3">
    <source>
        <dbReference type="Proteomes" id="UP001443914"/>
    </source>
</evidence>
<dbReference type="Pfam" id="PF00646">
    <property type="entry name" value="F-box"/>
    <property type="match status" value="1"/>
</dbReference>
<dbReference type="InterPro" id="IPR017451">
    <property type="entry name" value="F-box-assoc_interact_dom"/>
</dbReference>
<accession>A0AAW1J902</accession>
<protein>
    <recommendedName>
        <fullName evidence="1">F-box domain-containing protein</fullName>
    </recommendedName>
</protein>
<dbReference type="PANTHER" id="PTHR31672:SF13">
    <property type="entry name" value="F-BOX PROTEIN CPR30-LIKE"/>
    <property type="match status" value="1"/>
</dbReference>
<comment type="caution">
    <text evidence="2">The sequence shown here is derived from an EMBL/GenBank/DDBJ whole genome shotgun (WGS) entry which is preliminary data.</text>
</comment>
<keyword evidence="3" id="KW-1185">Reference proteome</keyword>
<dbReference type="NCBIfam" id="TIGR01640">
    <property type="entry name" value="F_box_assoc_1"/>
    <property type="match status" value="1"/>
</dbReference>
<dbReference type="Proteomes" id="UP001443914">
    <property type="component" value="Unassembled WGS sequence"/>
</dbReference>
<dbReference type="InterPro" id="IPR006527">
    <property type="entry name" value="F-box-assoc_dom_typ1"/>
</dbReference>
<dbReference type="Gene3D" id="1.20.1280.50">
    <property type="match status" value="1"/>
</dbReference>
<reference evidence="2" key="1">
    <citation type="submission" date="2024-03" db="EMBL/GenBank/DDBJ databases">
        <title>WGS assembly of Saponaria officinalis var. Norfolk2.</title>
        <authorList>
            <person name="Jenkins J."/>
            <person name="Shu S."/>
            <person name="Grimwood J."/>
            <person name="Barry K."/>
            <person name="Goodstein D."/>
            <person name="Schmutz J."/>
            <person name="Leebens-Mack J."/>
            <person name="Osbourn A."/>
        </authorList>
    </citation>
    <scope>NUCLEOTIDE SEQUENCE [LARGE SCALE GENOMIC DNA]</scope>
    <source>
        <strain evidence="2">JIC</strain>
    </source>
</reference>
<proteinExistence type="predicted"/>
<dbReference type="Pfam" id="PF07734">
    <property type="entry name" value="FBA_1"/>
    <property type="match status" value="1"/>
</dbReference>
<dbReference type="EMBL" id="JBDFQZ010000008">
    <property type="protein sequence ID" value="KAK9699577.1"/>
    <property type="molecule type" value="Genomic_DNA"/>
</dbReference>
<name>A0AAW1J902_SAPOF</name>
<dbReference type="InterPro" id="IPR001810">
    <property type="entry name" value="F-box_dom"/>
</dbReference>
<dbReference type="SMART" id="SM00256">
    <property type="entry name" value="FBOX"/>
    <property type="match status" value="1"/>
</dbReference>